<accession>A0A135V3F9</accession>
<dbReference type="SUPFAM" id="SSF52540">
    <property type="entry name" value="P-loop containing nucleoside triphosphate hydrolases"/>
    <property type="match status" value="2"/>
</dbReference>
<dbReference type="InterPro" id="IPR027417">
    <property type="entry name" value="P-loop_NTPase"/>
</dbReference>
<comment type="caution">
    <text evidence="6">The sequence shown here is derived from an EMBL/GenBank/DDBJ whole genome shotgun (WGS) entry which is preliminary data.</text>
</comment>
<proteinExistence type="predicted"/>
<evidence type="ECO:0000313" key="6">
    <source>
        <dbReference type="EMBL" id="KXH67219.1"/>
    </source>
</evidence>
<evidence type="ECO:0000256" key="2">
    <source>
        <dbReference type="ARBA" id="ARBA00022801"/>
    </source>
</evidence>
<dbReference type="GO" id="GO:0016787">
    <property type="term" value="F:hydrolase activity"/>
    <property type="evidence" value="ECO:0007669"/>
    <property type="project" value="UniProtKB-KW"/>
</dbReference>
<reference evidence="6 7" key="1">
    <citation type="submission" date="2014-02" db="EMBL/GenBank/DDBJ databases">
        <title>The genome sequence of Colletotrichum salicis CBS 607.94.</title>
        <authorList>
            <person name="Baroncelli R."/>
            <person name="Thon M.R."/>
        </authorList>
    </citation>
    <scope>NUCLEOTIDE SEQUENCE [LARGE SCALE GENOMIC DNA]</scope>
    <source>
        <strain evidence="6 7">CBS 607.94</strain>
    </source>
</reference>
<dbReference type="InterPro" id="IPR001650">
    <property type="entry name" value="Helicase_C-like"/>
</dbReference>
<keyword evidence="3" id="KW-0067">ATP-binding</keyword>
<dbReference type="EMBL" id="JFFI01000527">
    <property type="protein sequence ID" value="KXH67219.1"/>
    <property type="molecule type" value="Genomic_DNA"/>
</dbReference>
<dbReference type="InterPro" id="IPR014001">
    <property type="entry name" value="Helicase_ATP-bd"/>
</dbReference>
<dbReference type="GO" id="GO:0005634">
    <property type="term" value="C:nucleus"/>
    <property type="evidence" value="ECO:0007669"/>
    <property type="project" value="TreeGrafter"/>
</dbReference>
<organism evidence="6 7">
    <name type="scientific">Colletotrichum salicis</name>
    <dbReference type="NCBI Taxonomy" id="1209931"/>
    <lineage>
        <taxon>Eukaryota</taxon>
        <taxon>Fungi</taxon>
        <taxon>Dikarya</taxon>
        <taxon>Ascomycota</taxon>
        <taxon>Pezizomycotina</taxon>
        <taxon>Sordariomycetes</taxon>
        <taxon>Hypocreomycetidae</taxon>
        <taxon>Glomerellales</taxon>
        <taxon>Glomerellaceae</taxon>
        <taxon>Colletotrichum</taxon>
        <taxon>Colletotrichum acutatum species complex</taxon>
    </lineage>
</organism>
<evidence type="ECO:0000256" key="3">
    <source>
        <dbReference type="ARBA" id="ARBA00022840"/>
    </source>
</evidence>
<dbReference type="OrthoDB" id="2801544at2759"/>
<feature type="region of interest" description="Disordered" evidence="4">
    <location>
        <begin position="1095"/>
        <end position="1147"/>
    </location>
</feature>
<evidence type="ECO:0000256" key="4">
    <source>
        <dbReference type="SAM" id="MobiDB-lite"/>
    </source>
</evidence>
<dbReference type="Pfam" id="PF00271">
    <property type="entry name" value="Helicase_C"/>
    <property type="match status" value="1"/>
</dbReference>
<keyword evidence="1" id="KW-0547">Nucleotide-binding</keyword>
<dbReference type="InterPro" id="IPR050628">
    <property type="entry name" value="SNF2_RAD54_helicase_TF"/>
</dbReference>
<protein>
    <recommendedName>
        <fullName evidence="5">Helicase C-terminal domain-containing protein</fullName>
    </recommendedName>
</protein>
<dbReference type="Pfam" id="PF00176">
    <property type="entry name" value="SNF2-rel_dom"/>
    <property type="match status" value="1"/>
</dbReference>
<evidence type="ECO:0000256" key="1">
    <source>
        <dbReference type="ARBA" id="ARBA00022741"/>
    </source>
</evidence>
<dbReference type="GO" id="GO:0005524">
    <property type="term" value="F:ATP binding"/>
    <property type="evidence" value="ECO:0007669"/>
    <property type="project" value="UniProtKB-KW"/>
</dbReference>
<dbReference type="CDD" id="cd18793">
    <property type="entry name" value="SF2_C_SNF"/>
    <property type="match status" value="1"/>
</dbReference>
<dbReference type="AlphaFoldDB" id="A0A135V3F9"/>
<evidence type="ECO:0000313" key="7">
    <source>
        <dbReference type="Proteomes" id="UP000070121"/>
    </source>
</evidence>
<feature type="domain" description="Helicase C-terminal" evidence="5">
    <location>
        <begin position="877"/>
        <end position="1037"/>
    </location>
</feature>
<dbReference type="InterPro" id="IPR049730">
    <property type="entry name" value="SNF2/RAD54-like_C"/>
</dbReference>
<keyword evidence="7" id="KW-1185">Reference proteome</keyword>
<dbReference type="Gene3D" id="3.40.50.300">
    <property type="entry name" value="P-loop containing nucleotide triphosphate hydrolases"/>
    <property type="match status" value="2"/>
</dbReference>
<dbReference type="GO" id="GO:0008094">
    <property type="term" value="F:ATP-dependent activity, acting on DNA"/>
    <property type="evidence" value="ECO:0007669"/>
    <property type="project" value="TreeGrafter"/>
</dbReference>
<dbReference type="SMART" id="SM00487">
    <property type="entry name" value="DEXDc"/>
    <property type="match status" value="1"/>
</dbReference>
<gene>
    <name evidence="6" type="ORF">CSAL01_06168</name>
</gene>
<sequence length="1147" mass="128202">MASPSSFIPLGTLAITREDTGLTVDEWKLLEKRFGRWGIIAPTKPAKGVRAPKPFDDTEDLFLLSAAFKNYKNLVAEKWIRVHLLIRSEDGERGTARIHALADDVDNKAIDRDRAKLRRSRRALISQLDFSREAWSGHPTLTPTTLDHVFRDEEDADDSTSLLQMFNTIPSPNPAPHALTNPFEQDAIYNVLEGNLPGLNDTSKLYDYQRRSAAVMIQRESEPGQFLDPRLTKATDQNGAAYYYDTSSSVLVKEPRFYDGVRGGILAEQMGSGKTLICLAVILATRHLSTRTPDIYQGSDVRVRNKIGSLADMAASNANIKGAPWKVFFNVYNASQELEYHKCIGAIRRNPSRYHVPEMAPKRLRRHETAVGNPAKKVRHTHASIVIVPNNLVQQWIQEIEKHIVHPGNPAGLKVLKLTSQKEEIPNSQVLAAYDLVLITQSRLDRVWRETMMMGCPLAEVHFKRCIVDEGHKIGYAKINNKSNVLLAIDALNVSARWIVTGTPATGLFGVDDQNFNGTHPGDQDNVDKAAALAEAEKGDLEKIGAIASLYLNARPWSNSVHETGDTTADWAVYVMQPKHSGRSTGRMGVLRATLNSLIVRHRLSELNTLLPPVNENVVVLDGSYQDRLSLNIFSMMIIFNAVQSQRVDMDYFFHARQRKALLQLVHNLKQSSFFGGAFFAKDDILKALETAETFLQEKKVLISEKDEALLKQAVEVAQVAIDNQLKDFSNKYNEVPIFIRDFLPNGVGSAWSLDDRDANPTCTDAGMVLTAQKLIASAMGKSAKLNSLLNGQLEFEGRKEQADQIMFGAQGVATDQRPSKSRGVLAGNTKLGGERVPRHLKSTALKTGDPVPELEQLPDDLKKAMLVSTVSAKLSYLIDAVVEHQGKEKMIIFYENENVAWYLAGLLEVIHVRHLIYASKLTYDRKMEYVDTFNHDSRIRVILMDLSQAAVGLDMRAASRIYFINPVLNPQIQAQAIGRARRISQQKPVTVETLVLRDSIEEVIMERKKTMSQFEHWKCKSILDDQPIYNWILNAGIIPLPKDQKDYLAQAISLKHPQPIFGSKFAGAQSSEENTLANGTETKATVDKDELVNGTNLNGLKRSRSPESQGNGDLREESARPARRLRFSTEDEGVNDERPALRVRFS</sequence>
<dbReference type="PANTHER" id="PTHR45626:SF51">
    <property type="entry name" value="SNF2-RELATED DOMAIN-CONTAINING PROTEIN"/>
    <property type="match status" value="1"/>
</dbReference>
<dbReference type="Proteomes" id="UP000070121">
    <property type="component" value="Unassembled WGS sequence"/>
</dbReference>
<dbReference type="PROSITE" id="PS51194">
    <property type="entry name" value="HELICASE_CTER"/>
    <property type="match status" value="1"/>
</dbReference>
<evidence type="ECO:0000259" key="5">
    <source>
        <dbReference type="PROSITE" id="PS51194"/>
    </source>
</evidence>
<name>A0A135V3F9_9PEZI</name>
<dbReference type="STRING" id="1209931.A0A135V3F9"/>
<keyword evidence="2" id="KW-0378">Hydrolase</keyword>
<dbReference type="InterPro" id="IPR000330">
    <property type="entry name" value="SNF2_N"/>
</dbReference>
<dbReference type="PANTHER" id="PTHR45626">
    <property type="entry name" value="TRANSCRIPTION TERMINATION FACTOR 2-RELATED"/>
    <property type="match status" value="1"/>
</dbReference>
<dbReference type="GO" id="GO:0006281">
    <property type="term" value="P:DNA repair"/>
    <property type="evidence" value="ECO:0007669"/>
    <property type="project" value="TreeGrafter"/>
</dbReference>